<dbReference type="Gene3D" id="3.90.180.10">
    <property type="entry name" value="Medium-chain alcohol dehydrogenases, catalytic domain"/>
    <property type="match status" value="2"/>
</dbReference>
<protein>
    <submittedName>
        <fullName evidence="3">Threonine dehydrogenase</fullName>
    </submittedName>
</protein>
<dbReference type="Gene3D" id="3.40.50.720">
    <property type="entry name" value="NAD(P)-binding Rossmann-like Domain"/>
    <property type="match status" value="1"/>
</dbReference>
<dbReference type="PANTHER" id="PTHR43189">
    <property type="entry name" value="ZINC-TYPE ALCOHOL DEHYDROGENASE-LIKE PROTEIN C1198.01-RELATED"/>
    <property type="match status" value="1"/>
</dbReference>
<gene>
    <name evidence="3" type="ORF">SAMN05421642_12514</name>
</gene>
<accession>A0A239MYU3</accession>
<evidence type="ECO:0000313" key="3">
    <source>
        <dbReference type="EMBL" id="SNT47805.1"/>
    </source>
</evidence>
<evidence type="ECO:0000259" key="2">
    <source>
        <dbReference type="Pfam" id="PF08240"/>
    </source>
</evidence>
<keyword evidence="4" id="KW-1185">Reference proteome</keyword>
<dbReference type="RefSeq" id="WP_089252098.1">
    <property type="nucleotide sequence ID" value="NZ_FZOW01000025.1"/>
</dbReference>
<dbReference type="InterPro" id="IPR036291">
    <property type="entry name" value="NAD(P)-bd_dom_sf"/>
</dbReference>
<dbReference type="OrthoDB" id="9797931at2"/>
<proteinExistence type="predicted"/>
<dbReference type="AlphaFoldDB" id="A0A239MYU3"/>
<dbReference type="SUPFAM" id="SSF50129">
    <property type="entry name" value="GroES-like"/>
    <property type="match status" value="1"/>
</dbReference>
<keyword evidence="1" id="KW-0560">Oxidoreductase</keyword>
<evidence type="ECO:0000313" key="4">
    <source>
        <dbReference type="Proteomes" id="UP000198327"/>
    </source>
</evidence>
<dbReference type="SUPFAM" id="SSF51735">
    <property type="entry name" value="NAD(P)-binding Rossmann-fold domains"/>
    <property type="match status" value="1"/>
</dbReference>
<name>A0A239MYU3_9NOCA</name>
<dbReference type="GO" id="GO:0016491">
    <property type="term" value="F:oxidoreductase activity"/>
    <property type="evidence" value="ECO:0007669"/>
    <property type="project" value="UniProtKB-KW"/>
</dbReference>
<dbReference type="Pfam" id="PF08240">
    <property type="entry name" value="ADH_N"/>
    <property type="match status" value="1"/>
</dbReference>
<dbReference type="InterPro" id="IPR013154">
    <property type="entry name" value="ADH-like_N"/>
</dbReference>
<feature type="domain" description="Alcohol dehydrogenase-like N-terminal" evidence="2">
    <location>
        <begin position="32"/>
        <end position="92"/>
    </location>
</feature>
<dbReference type="PANTHER" id="PTHR43189:SF1">
    <property type="entry name" value="ZINC-TYPE ALCOHOL DEHYDROGENASE-LIKE PROTEIN C1198.01"/>
    <property type="match status" value="1"/>
</dbReference>
<dbReference type="InterPro" id="IPR011032">
    <property type="entry name" value="GroES-like_sf"/>
</dbReference>
<reference evidence="4" key="1">
    <citation type="submission" date="2017-06" db="EMBL/GenBank/DDBJ databases">
        <authorList>
            <person name="Varghese N."/>
            <person name="Submissions S."/>
        </authorList>
    </citation>
    <scope>NUCLEOTIDE SEQUENCE [LARGE SCALE GENOMIC DNA]</scope>
    <source>
        <strain evidence="4">JCM 23211</strain>
    </source>
</reference>
<organism evidence="3 4">
    <name type="scientific">Rhodococcoides kyotonense</name>
    <dbReference type="NCBI Taxonomy" id="398843"/>
    <lineage>
        <taxon>Bacteria</taxon>
        <taxon>Bacillati</taxon>
        <taxon>Actinomycetota</taxon>
        <taxon>Actinomycetes</taxon>
        <taxon>Mycobacteriales</taxon>
        <taxon>Nocardiaceae</taxon>
        <taxon>Rhodococcoides</taxon>
    </lineage>
</organism>
<dbReference type="Proteomes" id="UP000198327">
    <property type="component" value="Unassembled WGS sequence"/>
</dbReference>
<dbReference type="EMBL" id="FZOW01000025">
    <property type="protein sequence ID" value="SNT47805.1"/>
    <property type="molecule type" value="Genomic_DNA"/>
</dbReference>
<sequence>MQHDDSADIRGFHMVGPADMAAIETPRPGVAGPGDVTVRLELAGLCGSDRPGFVTGRNPLGGSPVGFPLHECVGTVIESTTEPALVGKKVIAIPRADSGLTELFHAEIAKTYVLRHSLDDETAILAQPLATVLAAVDRLPDITGSRALVIGAGSIGLMFGYVLRQLGVDVLHGVDPQNRSGAPLVDHFDSLTTSIDSNIKYDLVVDAAGHNPELANIAVDAAAHRGTILAFGVPDDDVYAFHYKAFFRKCLTLVANVQPNWSTYLPLAEDYLVAHPGMAELVSHVVDIDKAPSAYEAAFLQENPSRGKVLISASSWLGDRA</sequence>
<evidence type="ECO:0000256" key="1">
    <source>
        <dbReference type="ARBA" id="ARBA00023002"/>
    </source>
</evidence>